<evidence type="ECO:0000313" key="3">
    <source>
        <dbReference type="Proteomes" id="UP000321085"/>
    </source>
</evidence>
<organism evidence="2 3">
    <name type="scientific">Microvirga aerophila</name>
    <dbReference type="NCBI Taxonomy" id="670291"/>
    <lineage>
        <taxon>Bacteria</taxon>
        <taxon>Pseudomonadati</taxon>
        <taxon>Pseudomonadota</taxon>
        <taxon>Alphaproteobacteria</taxon>
        <taxon>Hyphomicrobiales</taxon>
        <taxon>Methylobacteriaceae</taxon>
        <taxon>Microvirga</taxon>
    </lineage>
</organism>
<reference evidence="2 3" key="1">
    <citation type="submission" date="2019-07" db="EMBL/GenBank/DDBJ databases">
        <title>Whole genome shotgun sequence of Microvirga aerophila NBRC 106136.</title>
        <authorList>
            <person name="Hosoyama A."/>
            <person name="Uohara A."/>
            <person name="Ohji S."/>
            <person name="Ichikawa N."/>
        </authorList>
    </citation>
    <scope>NUCLEOTIDE SEQUENCE [LARGE SCALE GENOMIC DNA]</scope>
    <source>
        <strain evidence="2 3">NBRC 106136</strain>
    </source>
</reference>
<name>A0A512C312_9HYPH</name>
<protein>
    <recommendedName>
        <fullName evidence="4">Antitoxin Xre/MbcA/ParS-like toxin-binding domain-containing protein</fullName>
    </recommendedName>
</protein>
<dbReference type="Proteomes" id="UP000321085">
    <property type="component" value="Unassembled WGS sequence"/>
</dbReference>
<feature type="compositionally biased region" description="Basic and acidic residues" evidence="1">
    <location>
        <begin position="1"/>
        <end position="11"/>
    </location>
</feature>
<proteinExistence type="predicted"/>
<evidence type="ECO:0000313" key="2">
    <source>
        <dbReference type="EMBL" id="GEO18603.1"/>
    </source>
</evidence>
<dbReference type="AlphaFoldDB" id="A0A512C312"/>
<evidence type="ECO:0000256" key="1">
    <source>
        <dbReference type="SAM" id="MobiDB-lite"/>
    </source>
</evidence>
<accession>A0A512C312</accession>
<dbReference type="EMBL" id="BJYU01000215">
    <property type="protein sequence ID" value="GEO18603.1"/>
    <property type="molecule type" value="Genomic_DNA"/>
</dbReference>
<dbReference type="RefSeq" id="WP_147023091.1">
    <property type="nucleotide sequence ID" value="NZ_BJYU01000215.1"/>
</dbReference>
<comment type="caution">
    <text evidence="2">The sequence shown here is derived from an EMBL/GenBank/DDBJ whole genome shotgun (WGS) entry which is preliminary data.</text>
</comment>
<gene>
    <name evidence="2" type="ORF">MAE02_62990</name>
</gene>
<keyword evidence="3" id="KW-1185">Reference proteome</keyword>
<evidence type="ECO:0008006" key="4">
    <source>
        <dbReference type="Google" id="ProtNLM"/>
    </source>
</evidence>
<sequence length="244" mass="26688">MAQIRNPDRKSRPQVRRYSKAASQLSVHPYKVVGDPARAITEMKNLLDGVSVALIPSNAFVEKELQRLGSGRIQRLPNLVIKSQGRRSVRRGFTPDPVEQKAALDASAFEPSSRAKALLKGVQIAQSDLKESGGAYDLDQVRVLMNGISRQMVDRKVREGSLLAVPGPSNRRAYPTVQFTHDGTVVPGLKAVHDALPTKNPWAVLNFLVHPDPRLNGRKPIDVLKAGTIDSVIEAARRLGQQGS</sequence>
<feature type="region of interest" description="Disordered" evidence="1">
    <location>
        <begin position="1"/>
        <end position="22"/>
    </location>
</feature>